<dbReference type="InterPro" id="IPR032466">
    <property type="entry name" value="Metal_Hydrolase"/>
</dbReference>
<keyword evidence="4" id="KW-1185">Reference proteome</keyword>
<feature type="chain" id="PRO_5020719776" evidence="1">
    <location>
        <begin position="20"/>
        <end position="650"/>
    </location>
</feature>
<dbReference type="Gene3D" id="1.20.58.520">
    <property type="entry name" value="Amidohydrolase"/>
    <property type="match status" value="1"/>
</dbReference>
<keyword evidence="1" id="KW-0732">Signal</keyword>
<sequence>MKKHVLVALLTALCCGARAQMDTGSFVLHKFQQAIGKESYTSEETVGGRTYTVDFSFTDRAHKVPLKATLTMTPAGEPLGLRIKGSTSRMTVIDDEVALTGQTARIKINDSAYSTSPGPLAFPVTGYAPVIFQQLLLEYWRKHGRPATLPLLPSGSVTIRQEGMDTINGVVLERYAVGGLIWGNEFVWTLPGGQLVCLVTIDAEADKFEATCPPYENLLPQLLKKAALYGVRSYPRSRIATGRQQPNLAFSGGAMVDVGSGRTIPRATVLVSNGLITAAGSADSIPIPKEYEVIHTDGKTMLPGLWDMHAHFEQVEWGPAYLGAGITTVRDCGNEFDFINAVQQAIDDGQGMGPHILKAGIIDGKGTMSLGVIQADNAAEAVAAVDRYKAAGFIQIKIYSSVKPEVVRAICTEAHRLGLTVTGHIPEGMTLLAGVDSGMDMVNHIVYVAAVLKRQTSGGFDYTDPKNKAVFQFLKDHHTVVDPTLAIFEIAFRSLADSITAIEPNFYTLPPVLQALFVNAGMDAKKAAYYKPVFQSWVGIVKVLHDYGIPIVAGTDEALPGYSLYREMELYVQAGLTPMEALQAATITPARVMGMASRSGSLSPGKDADLIVVDGSPENDIRQIRKVNLVCKKGVVYDPVALHRLVGFNL</sequence>
<evidence type="ECO:0000256" key="1">
    <source>
        <dbReference type="SAM" id="SignalP"/>
    </source>
</evidence>
<keyword evidence="3" id="KW-0378">Hydrolase</keyword>
<feature type="signal peptide" evidence="1">
    <location>
        <begin position="1"/>
        <end position="19"/>
    </location>
</feature>
<dbReference type="EMBL" id="SODV01000002">
    <property type="protein sequence ID" value="TDW96121.1"/>
    <property type="molecule type" value="Genomic_DNA"/>
</dbReference>
<dbReference type="SUPFAM" id="SSF51556">
    <property type="entry name" value="Metallo-dependent hydrolases"/>
    <property type="match status" value="1"/>
</dbReference>
<dbReference type="GO" id="GO:0016810">
    <property type="term" value="F:hydrolase activity, acting on carbon-nitrogen (but not peptide) bonds"/>
    <property type="evidence" value="ECO:0007669"/>
    <property type="project" value="InterPro"/>
</dbReference>
<organism evidence="3 4">
    <name type="scientific">Dinghuibacter silviterrae</name>
    <dbReference type="NCBI Taxonomy" id="1539049"/>
    <lineage>
        <taxon>Bacteria</taxon>
        <taxon>Pseudomonadati</taxon>
        <taxon>Bacteroidota</taxon>
        <taxon>Chitinophagia</taxon>
        <taxon>Chitinophagales</taxon>
        <taxon>Chitinophagaceae</taxon>
        <taxon>Dinghuibacter</taxon>
    </lineage>
</organism>
<accession>A0A4R8DEY2</accession>
<comment type="caution">
    <text evidence="3">The sequence shown here is derived from an EMBL/GenBank/DDBJ whole genome shotgun (WGS) entry which is preliminary data.</text>
</comment>
<reference evidence="3 4" key="1">
    <citation type="submission" date="2019-03" db="EMBL/GenBank/DDBJ databases">
        <title>Genomic Encyclopedia of Type Strains, Phase IV (KMG-IV): sequencing the most valuable type-strain genomes for metagenomic binning, comparative biology and taxonomic classification.</title>
        <authorList>
            <person name="Goeker M."/>
        </authorList>
    </citation>
    <scope>NUCLEOTIDE SEQUENCE [LARGE SCALE GENOMIC DNA]</scope>
    <source>
        <strain evidence="3 4">DSM 100059</strain>
    </source>
</reference>
<dbReference type="PANTHER" id="PTHR43135:SF3">
    <property type="entry name" value="ALPHA-D-RIBOSE 1-METHYLPHOSPHONATE 5-TRIPHOSPHATE DIPHOSPHATASE"/>
    <property type="match status" value="1"/>
</dbReference>
<evidence type="ECO:0000313" key="4">
    <source>
        <dbReference type="Proteomes" id="UP000294498"/>
    </source>
</evidence>
<dbReference type="Gene3D" id="2.30.40.10">
    <property type="entry name" value="Urease, subunit C, domain 1"/>
    <property type="match status" value="1"/>
</dbReference>
<feature type="domain" description="Amidohydrolase-related" evidence="2">
    <location>
        <begin position="540"/>
        <end position="634"/>
    </location>
</feature>
<dbReference type="SUPFAM" id="SSF51338">
    <property type="entry name" value="Composite domain of metallo-dependent hydrolases"/>
    <property type="match status" value="1"/>
</dbReference>
<dbReference type="Gene3D" id="3.30.110.90">
    <property type="entry name" value="Amidohydrolase"/>
    <property type="match status" value="1"/>
</dbReference>
<dbReference type="RefSeq" id="WP_162852694.1">
    <property type="nucleotide sequence ID" value="NZ_SODV01000002.1"/>
</dbReference>
<dbReference type="InterPro" id="IPR011059">
    <property type="entry name" value="Metal-dep_hydrolase_composite"/>
</dbReference>
<protein>
    <submittedName>
        <fullName evidence="3">Imidazolonepropionase-like amidohydrolase</fullName>
    </submittedName>
</protein>
<dbReference type="PANTHER" id="PTHR43135">
    <property type="entry name" value="ALPHA-D-RIBOSE 1-METHYLPHOSPHONATE 5-TRIPHOSPHATE DIPHOSPHATASE"/>
    <property type="match status" value="1"/>
</dbReference>
<gene>
    <name evidence="3" type="ORF">EDB95_3944</name>
</gene>
<name>A0A4R8DEY2_9BACT</name>
<proteinExistence type="predicted"/>
<dbReference type="InterPro" id="IPR051781">
    <property type="entry name" value="Metallo-dep_Hydrolase"/>
</dbReference>
<dbReference type="Gene3D" id="3.40.50.10910">
    <property type="entry name" value="Amidohydrolase"/>
    <property type="match status" value="1"/>
</dbReference>
<dbReference type="Pfam" id="PF01979">
    <property type="entry name" value="Amidohydro_1"/>
    <property type="match status" value="1"/>
</dbReference>
<dbReference type="InterPro" id="IPR006680">
    <property type="entry name" value="Amidohydro-rel"/>
</dbReference>
<dbReference type="Proteomes" id="UP000294498">
    <property type="component" value="Unassembled WGS sequence"/>
</dbReference>
<dbReference type="AlphaFoldDB" id="A0A4R8DEY2"/>
<evidence type="ECO:0000313" key="3">
    <source>
        <dbReference type="EMBL" id="TDW96121.1"/>
    </source>
</evidence>
<evidence type="ECO:0000259" key="2">
    <source>
        <dbReference type="Pfam" id="PF01979"/>
    </source>
</evidence>